<dbReference type="SUPFAM" id="SSF46689">
    <property type="entry name" value="Homeodomain-like"/>
    <property type="match status" value="1"/>
</dbReference>
<dbReference type="EMBL" id="JBFRYB010000001">
    <property type="protein sequence ID" value="MEX1665565.1"/>
    <property type="molecule type" value="Genomic_DNA"/>
</dbReference>
<comment type="caution">
    <text evidence="4">The sequence shown here is derived from an EMBL/GenBank/DDBJ whole genome shotgun (WGS) entry which is preliminary data.</text>
</comment>
<evidence type="ECO:0000313" key="5">
    <source>
        <dbReference type="Proteomes" id="UP001557484"/>
    </source>
</evidence>
<dbReference type="InterPro" id="IPR001647">
    <property type="entry name" value="HTH_TetR"/>
</dbReference>
<keyword evidence="1 2" id="KW-0238">DNA-binding</keyword>
<proteinExistence type="predicted"/>
<evidence type="ECO:0000256" key="2">
    <source>
        <dbReference type="PROSITE-ProRule" id="PRU00335"/>
    </source>
</evidence>
<keyword evidence="5" id="KW-1185">Reference proteome</keyword>
<reference evidence="4 5" key="1">
    <citation type="journal article" date="2011" name="Int. J. Syst. Evol. Microbiol.">
        <title>Zhongshania antarctica gen. nov., sp. nov. and Zhongshania guokunii sp. nov., gammaproteobacteria respectively isolated from coastal attached (fast) ice and surface seawater of the Antarctic.</title>
        <authorList>
            <person name="Li H.J."/>
            <person name="Zhang X.Y."/>
            <person name="Chen C.X."/>
            <person name="Zhang Y.J."/>
            <person name="Gao Z.M."/>
            <person name="Yu Y."/>
            <person name="Chen X.L."/>
            <person name="Chen B."/>
            <person name="Zhang Y.Z."/>
        </authorList>
    </citation>
    <scope>NUCLEOTIDE SEQUENCE [LARGE SCALE GENOMIC DNA]</scope>
    <source>
        <strain evidence="4 5">R06B22</strain>
    </source>
</reference>
<evidence type="ECO:0000259" key="3">
    <source>
        <dbReference type="PROSITE" id="PS50977"/>
    </source>
</evidence>
<dbReference type="Proteomes" id="UP001557484">
    <property type="component" value="Unassembled WGS sequence"/>
</dbReference>
<organism evidence="4 5">
    <name type="scientific">Zhongshania arctica</name>
    <dbReference type="NCBI Taxonomy" id="3238302"/>
    <lineage>
        <taxon>Bacteria</taxon>
        <taxon>Pseudomonadati</taxon>
        <taxon>Pseudomonadota</taxon>
        <taxon>Gammaproteobacteria</taxon>
        <taxon>Cellvibrionales</taxon>
        <taxon>Spongiibacteraceae</taxon>
        <taxon>Zhongshania</taxon>
    </lineage>
</organism>
<gene>
    <name evidence="4" type="ORF">AB4875_08685</name>
</gene>
<accession>A0ABV3TVB9</accession>
<dbReference type="RefSeq" id="WP_368375668.1">
    <property type="nucleotide sequence ID" value="NZ_JBFRYB010000001.1"/>
</dbReference>
<evidence type="ECO:0000313" key="4">
    <source>
        <dbReference type="EMBL" id="MEX1665565.1"/>
    </source>
</evidence>
<sequence length="193" mass="21623">MNMGVTKPSNRRKSIQDFVSEAFELLAEAGTADALTIDSLCSRLGVSKGSFYWHFKGRGPLIDALVNAWAGNFHVAIHRAIEAQTADNGRTVIEEISHYWLSSNMSRLDQVMRHWAQHDEGVYKAVCQADELLLNFLKSNIKTLAYSEEEAHRRARLMMAIGIAEPMLAHLPKAGSDDKELQWILDSVLGLKK</sequence>
<feature type="DNA-binding region" description="H-T-H motif" evidence="2">
    <location>
        <begin position="36"/>
        <end position="55"/>
    </location>
</feature>
<dbReference type="Pfam" id="PF00440">
    <property type="entry name" value="TetR_N"/>
    <property type="match status" value="1"/>
</dbReference>
<evidence type="ECO:0000256" key="1">
    <source>
        <dbReference type="ARBA" id="ARBA00023125"/>
    </source>
</evidence>
<dbReference type="InterPro" id="IPR009057">
    <property type="entry name" value="Homeodomain-like_sf"/>
</dbReference>
<feature type="domain" description="HTH tetR-type" evidence="3">
    <location>
        <begin position="12"/>
        <end position="73"/>
    </location>
</feature>
<dbReference type="Gene3D" id="1.10.10.60">
    <property type="entry name" value="Homeodomain-like"/>
    <property type="match status" value="1"/>
</dbReference>
<dbReference type="PROSITE" id="PS50977">
    <property type="entry name" value="HTH_TETR_2"/>
    <property type="match status" value="1"/>
</dbReference>
<protein>
    <submittedName>
        <fullName evidence="4">TetR/AcrR family transcriptional regulator</fullName>
    </submittedName>
</protein>
<name>A0ABV3TVB9_9GAMM</name>